<proteinExistence type="predicted"/>
<evidence type="ECO:0000313" key="2">
    <source>
        <dbReference type="EMBL" id="KAK3949288.1"/>
    </source>
</evidence>
<evidence type="ECO:0000313" key="3">
    <source>
        <dbReference type="Proteomes" id="UP001303222"/>
    </source>
</evidence>
<feature type="domain" description="2EXR" evidence="1">
    <location>
        <begin position="65"/>
        <end position="169"/>
    </location>
</feature>
<comment type="caution">
    <text evidence="2">The sequence shown here is derived from an EMBL/GenBank/DDBJ whole genome shotgun (WGS) entry which is preliminary data.</text>
</comment>
<protein>
    <recommendedName>
        <fullName evidence="1">2EXR domain-containing protein</fullName>
    </recommendedName>
</protein>
<keyword evidence="3" id="KW-1185">Reference proteome</keyword>
<dbReference type="AlphaFoldDB" id="A0AAN6NQR9"/>
<dbReference type="EMBL" id="MU859220">
    <property type="protein sequence ID" value="KAK3949288.1"/>
    <property type="molecule type" value="Genomic_DNA"/>
</dbReference>
<evidence type="ECO:0000259" key="1">
    <source>
        <dbReference type="Pfam" id="PF20150"/>
    </source>
</evidence>
<dbReference type="Pfam" id="PF20150">
    <property type="entry name" value="2EXR"/>
    <property type="match status" value="1"/>
</dbReference>
<dbReference type="InterPro" id="IPR045518">
    <property type="entry name" value="2EXR"/>
</dbReference>
<name>A0AAN6NQR9_9PEZI</name>
<gene>
    <name evidence="2" type="ORF">QBC32DRAFT_349465</name>
</gene>
<organism evidence="2 3">
    <name type="scientific">Pseudoneurospora amorphoporcata</name>
    <dbReference type="NCBI Taxonomy" id="241081"/>
    <lineage>
        <taxon>Eukaryota</taxon>
        <taxon>Fungi</taxon>
        <taxon>Dikarya</taxon>
        <taxon>Ascomycota</taxon>
        <taxon>Pezizomycotina</taxon>
        <taxon>Sordariomycetes</taxon>
        <taxon>Sordariomycetidae</taxon>
        <taxon>Sordariales</taxon>
        <taxon>Sordariaceae</taxon>
        <taxon>Pseudoneurospora</taxon>
    </lineage>
</organism>
<reference evidence="2" key="1">
    <citation type="journal article" date="2023" name="Mol. Phylogenet. Evol.">
        <title>Genome-scale phylogeny and comparative genomics of the fungal order Sordariales.</title>
        <authorList>
            <person name="Hensen N."/>
            <person name="Bonometti L."/>
            <person name="Westerberg I."/>
            <person name="Brannstrom I.O."/>
            <person name="Guillou S."/>
            <person name="Cros-Aarteil S."/>
            <person name="Calhoun S."/>
            <person name="Haridas S."/>
            <person name="Kuo A."/>
            <person name="Mondo S."/>
            <person name="Pangilinan J."/>
            <person name="Riley R."/>
            <person name="LaButti K."/>
            <person name="Andreopoulos B."/>
            <person name="Lipzen A."/>
            <person name="Chen C."/>
            <person name="Yan M."/>
            <person name="Daum C."/>
            <person name="Ng V."/>
            <person name="Clum A."/>
            <person name="Steindorff A."/>
            <person name="Ohm R.A."/>
            <person name="Martin F."/>
            <person name="Silar P."/>
            <person name="Natvig D.O."/>
            <person name="Lalanne C."/>
            <person name="Gautier V."/>
            <person name="Ament-Velasquez S.L."/>
            <person name="Kruys A."/>
            <person name="Hutchinson M.I."/>
            <person name="Powell A.J."/>
            <person name="Barry K."/>
            <person name="Miller A.N."/>
            <person name="Grigoriev I.V."/>
            <person name="Debuchy R."/>
            <person name="Gladieux P."/>
            <person name="Hiltunen Thoren M."/>
            <person name="Johannesson H."/>
        </authorList>
    </citation>
    <scope>NUCLEOTIDE SEQUENCE</scope>
    <source>
        <strain evidence="2">CBS 626.80</strain>
    </source>
</reference>
<dbReference type="Proteomes" id="UP001303222">
    <property type="component" value="Unassembled WGS sequence"/>
</dbReference>
<sequence>MTEDHDRNEHESLDDANKITNQLNSIALKVDQQRTAAVPTTHISDGSLLSRVTQLATTRKDPVTFWSLPRELRDMIWSEVLGPEDDIFQGNVITSVYDTESEARARIDANRSEGMFGGWYTRRDDGRFTHVTHAPIVLSSRPPLPLAHLCQESRAFALHKYDAAYSKARRADLNQGRGERFRWLSRYTARITTISILDLQSYDGDTEVPLGEDERLILLCHRENRVSWRPRANQQTDQDGLNQNAVVELLKKAKDYQILIKSPLPNQEAYMIDKYVARKWEVFADRAPGEDFPKSRATEWGTETFVEVRDIAPMVQLLRDINSGGSRRLEEKRLFPYGNALDDLEDRERVQKEFSKCLEPLEELWAANVDEKELSSQSRYGRMPKIGHVMKFDLSLSWPAP</sequence>
<accession>A0AAN6NQR9</accession>
<reference evidence="2" key="2">
    <citation type="submission" date="2023-06" db="EMBL/GenBank/DDBJ databases">
        <authorList>
            <consortium name="Lawrence Berkeley National Laboratory"/>
            <person name="Mondo S.J."/>
            <person name="Hensen N."/>
            <person name="Bonometti L."/>
            <person name="Westerberg I."/>
            <person name="Brannstrom I.O."/>
            <person name="Guillou S."/>
            <person name="Cros-Aarteil S."/>
            <person name="Calhoun S."/>
            <person name="Haridas S."/>
            <person name="Kuo A."/>
            <person name="Pangilinan J."/>
            <person name="Riley R."/>
            <person name="Labutti K."/>
            <person name="Andreopoulos B."/>
            <person name="Lipzen A."/>
            <person name="Chen C."/>
            <person name="Yanf M."/>
            <person name="Daum C."/>
            <person name="Ng V."/>
            <person name="Clum A."/>
            <person name="Steindorff A."/>
            <person name="Ohm R."/>
            <person name="Martin F."/>
            <person name="Silar P."/>
            <person name="Natvig D."/>
            <person name="Lalanne C."/>
            <person name="Gautier V."/>
            <person name="Ament-Velasquez S.L."/>
            <person name="Kruys A."/>
            <person name="Hutchinson M.I."/>
            <person name="Powell A.J."/>
            <person name="Barry K."/>
            <person name="Miller A.N."/>
            <person name="Grigoriev I.V."/>
            <person name="Debuchy R."/>
            <person name="Gladieux P."/>
            <person name="Thoren M.H."/>
            <person name="Johannesson H."/>
        </authorList>
    </citation>
    <scope>NUCLEOTIDE SEQUENCE</scope>
    <source>
        <strain evidence="2">CBS 626.80</strain>
    </source>
</reference>